<comment type="caution">
    <text evidence="1">The sequence shown here is derived from an EMBL/GenBank/DDBJ whole genome shotgun (WGS) entry which is preliminary data.</text>
</comment>
<gene>
    <name evidence="1" type="ORF">ISN44_As06g037370</name>
</gene>
<keyword evidence="2" id="KW-1185">Reference proteome</keyword>
<name>A0A8T2CJ91_ARASU</name>
<organism evidence="1 2">
    <name type="scientific">Arabidopsis suecica</name>
    <name type="common">Swedish thale-cress</name>
    <name type="synonym">Cardaminopsis suecica</name>
    <dbReference type="NCBI Taxonomy" id="45249"/>
    <lineage>
        <taxon>Eukaryota</taxon>
        <taxon>Viridiplantae</taxon>
        <taxon>Streptophyta</taxon>
        <taxon>Embryophyta</taxon>
        <taxon>Tracheophyta</taxon>
        <taxon>Spermatophyta</taxon>
        <taxon>Magnoliopsida</taxon>
        <taxon>eudicotyledons</taxon>
        <taxon>Gunneridae</taxon>
        <taxon>Pentapetalae</taxon>
        <taxon>rosids</taxon>
        <taxon>malvids</taxon>
        <taxon>Brassicales</taxon>
        <taxon>Brassicaceae</taxon>
        <taxon>Camelineae</taxon>
        <taxon>Arabidopsis</taxon>
    </lineage>
</organism>
<dbReference type="AlphaFoldDB" id="A0A8T2CJ91"/>
<dbReference type="EMBL" id="JAEFBJ010000006">
    <property type="protein sequence ID" value="KAG7599557.1"/>
    <property type="molecule type" value="Genomic_DNA"/>
</dbReference>
<sequence>MGSLGISDLMEIGLRRLDSKGFMVDGDDGVAVLANVSLCGASFVSGQVFQFGASEVMYIFPHQI</sequence>
<dbReference type="Proteomes" id="UP000694251">
    <property type="component" value="Chromosome 6"/>
</dbReference>
<reference evidence="1 2" key="1">
    <citation type="submission" date="2020-12" db="EMBL/GenBank/DDBJ databases">
        <title>Concerted genomic and epigenomic changes stabilize Arabidopsis allopolyploids.</title>
        <authorList>
            <person name="Chen Z."/>
        </authorList>
    </citation>
    <scope>NUCLEOTIDE SEQUENCE [LARGE SCALE GENOMIC DNA]</scope>
    <source>
        <strain evidence="1">As9502</strain>
        <tissue evidence="1">Leaf</tissue>
    </source>
</reference>
<protein>
    <submittedName>
        <fullName evidence="1">Uncharacterized protein</fullName>
    </submittedName>
</protein>
<proteinExistence type="predicted"/>
<evidence type="ECO:0000313" key="1">
    <source>
        <dbReference type="EMBL" id="KAG7599557.1"/>
    </source>
</evidence>
<accession>A0A8T2CJ91</accession>
<evidence type="ECO:0000313" key="2">
    <source>
        <dbReference type="Proteomes" id="UP000694251"/>
    </source>
</evidence>